<protein>
    <submittedName>
        <fullName evidence="2">Uncharacterized protein</fullName>
    </submittedName>
</protein>
<feature type="transmembrane region" description="Helical" evidence="1">
    <location>
        <begin position="130"/>
        <end position="149"/>
    </location>
</feature>
<keyword evidence="3" id="KW-1185">Reference proteome</keyword>
<dbReference type="Proteomes" id="UP000278437">
    <property type="component" value="Chromosome"/>
</dbReference>
<proteinExistence type="predicted"/>
<feature type="transmembrane region" description="Helical" evidence="1">
    <location>
        <begin position="55"/>
        <end position="82"/>
    </location>
</feature>
<evidence type="ECO:0000313" key="3">
    <source>
        <dbReference type="Proteomes" id="UP000278437"/>
    </source>
</evidence>
<organism evidence="2 3">
    <name type="scientific">Shewanella khirikhana</name>
    <dbReference type="NCBI Taxonomy" id="1965282"/>
    <lineage>
        <taxon>Bacteria</taxon>
        <taxon>Pseudomonadati</taxon>
        <taxon>Pseudomonadota</taxon>
        <taxon>Gammaproteobacteria</taxon>
        <taxon>Alteromonadales</taxon>
        <taxon>Shewanellaceae</taxon>
        <taxon>Shewanella</taxon>
    </lineage>
</organism>
<keyword evidence="1" id="KW-0472">Membrane</keyword>
<sequence length="322" mass="36983">MEEGKDVGNKGVSDANYSTKGIFVATVLKMCIGIVCIGIIYLTKEISFVGFGLQWIVYLIFSAYFLFESICLFLASTITLLGVDDDKPLIHILFDAFLEATMIFNSLFIIGVTYSISEGLTLENFSEFKFTWSTAMLIAYLSVMVVLMIPSIRNSISRRVSENFRETNFDKFKNTVKDDLGIDLSHLKTSSEVFLFLQQKYPENYLMFDCECVGDDFSYRDLLMEYCSITNGSLKAKNIKSKIDWDSEKAYVIGELNNKSVRWSFKQDSDWFSGDFHKKMKRISKKITSGEFLAFPVEDQCAKVIFLERKEAKVFKKYGYLY</sequence>
<name>A0ABM7DNZ0_9GAMM</name>
<reference evidence="3" key="1">
    <citation type="submission" date="2017-03" db="EMBL/GenBank/DDBJ databases">
        <title>Full genome sequence of a non-lethal Shewanella isolate that potentiates virulence of Vibio parahaemolyticus causing acute hepatopancreatic necrosis disease (AHPND) in shrimp.</title>
        <authorList>
            <person name="Prachumwat A."/>
            <person name="Sritunyalucksana K."/>
        </authorList>
    </citation>
    <scope>NUCLEOTIDE SEQUENCE [LARGE SCALE GENOMIC DNA]</scope>
    <source>
        <strain evidence="3">TH2012</strain>
    </source>
</reference>
<keyword evidence="1" id="KW-0812">Transmembrane</keyword>
<dbReference type="RefSeq" id="WP_126167653.1">
    <property type="nucleotide sequence ID" value="NZ_CP020373.1"/>
</dbReference>
<feature type="transmembrane region" description="Helical" evidence="1">
    <location>
        <begin position="89"/>
        <end position="110"/>
    </location>
</feature>
<feature type="transmembrane region" description="Helical" evidence="1">
    <location>
        <begin position="21"/>
        <end position="43"/>
    </location>
</feature>
<evidence type="ECO:0000313" key="2">
    <source>
        <dbReference type="EMBL" id="AZQ11364.1"/>
    </source>
</evidence>
<gene>
    <name evidence="2" type="ORF">STH12_02278</name>
</gene>
<keyword evidence="1" id="KW-1133">Transmembrane helix</keyword>
<evidence type="ECO:0000256" key="1">
    <source>
        <dbReference type="SAM" id="Phobius"/>
    </source>
</evidence>
<dbReference type="EMBL" id="CP020373">
    <property type="protein sequence ID" value="AZQ11364.1"/>
    <property type="molecule type" value="Genomic_DNA"/>
</dbReference>
<accession>A0ABM7DNZ0</accession>